<dbReference type="GO" id="GO:0000287">
    <property type="term" value="F:magnesium ion binding"/>
    <property type="evidence" value="ECO:0007669"/>
    <property type="project" value="UniProtKB-UniRule"/>
</dbReference>
<comment type="pathway">
    <text evidence="3 16">Amino-acid biosynthesis; L-histidine biosynthesis; L-histidine from 5-phospho-alpha-D-ribose 1-diphosphate: step 1/9.</text>
</comment>
<evidence type="ECO:0000256" key="6">
    <source>
        <dbReference type="ARBA" id="ARBA00022490"/>
    </source>
</evidence>
<dbReference type="Pfam" id="PF01634">
    <property type="entry name" value="HisG"/>
    <property type="match status" value="1"/>
</dbReference>
<organism evidence="19 20">
    <name type="scientific">Candidatus Moanibacter tarae</name>
    <dbReference type="NCBI Taxonomy" id="2200854"/>
    <lineage>
        <taxon>Bacteria</taxon>
        <taxon>Pseudomonadati</taxon>
        <taxon>Verrucomicrobiota</taxon>
        <taxon>Opitutia</taxon>
        <taxon>Puniceicoccales</taxon>
        <taxon>Puniceicoccales incertae sedis</taxon>
        <taxon>Candidatus Moanibacter</taxon>
    </lineage>
</organism>
<evidence type="ECO:0000313" key="19">
    <source>
        <dbReference type="EMBL" id="AWT60854.1"/>
    </source>
</evidence>
<dbReference type="UniPathway" id="UPA00031">
    <property type="reaction ID" value="UER00006"/>
</dbReference>
<dbReference type="SUPFAM" id="SSF53850">
    <property type="entry name" value="Periplasmic binding protein-like II"/>
    <property type="match status" value="1"/>
</dbReference>
<evidence type="ECO:0000256" key="5">
    <source>
        <dbReference type="ARBA" id="ARBA00011946"/>
    </source>
</evidence>
<evidence type="ECO:0000259" key="17">
    <source>
        <dbReference type="Pfam" id="PF01634"/>
    </source>
</evidence>
<dbReference type="PANTHER" id="PTHR21403:SF10">
    <property type="entry name" value="ATP PHOSPHORIBOSYLTRANSFERASE"/>
    <property type="match status" value="1"/>
</dbReference>
<evidence type="ECO:0000259" key="18">
    <source>
        <dbReference type="Pfam" id="PF08029"/>
    </source>
</evidence>
<gene>
    <name evidence="16 19" type="primary">hisG</name>
    <name evidence="19" type="ORF">DF168_02078</name>
</gene>
<keyword evidence="8 16" id="KW-0328">Glycosyltransferase</keyword>
<comment type="function">
    <text evidence="15 16">Catalyzes the condensation of ATP and 5-phosphoribose 1-diphosphate to form N'-(5'-phosphoribosyl)-ATP (PR-ATP). Has a crucial role in the pathway because the rate of histidine biosynthesis seems to be controlled primarily by regulation of HisG enzymatic activity.</text>
</comment>
<keyword evidence="10 16" id="KW-0479">Metal-binding</keyword>
<dbReference type="EC" id="2.4.2.17" evidence="5 16"/>
<dbReference type="GO" id="GO:0005737">
    <property type="term" value="C:cytoplasm"/>
    <property type="evidence" value="ECO:0007669"/>
    <property type="project" value="UniProtKB-SubCell"/>
</dbReference>
<keyword evidence="12 16" id="KW-0067">ATP-binding</keyword>
<evidence type="ECO:0000256" key="14">
    <source>
        <dbReference type="ARBA" id="ARBA00023102"/>
    </source>
</evidence>
<dbReference type="InterPro" id="IPR015867">
    <property type="entry name" value="N-reg_PII/ATP_PRibTrfase_C"/>
</dbReference>
<dbReference type="Gene3D" id="3.30.70.120">
    <property type="match status" value="1"/>
</dbReference>
<evidence type="ECO:0000256" key="4">
    <source>
        <dbReference type="ARBA" id="ARBA00007955"/>
    </source>
</evidence>
<evidence type="ECO:0000256" key="8">
    <source>
        <dbReference type="ARBA" id="ARBA00022676"/>
    </source>
</evidence>
<protein>
    <recommendedName>
        <fullName evidence="5 16">ATP phosphoribosyltransferase</fullName>
        <shortName evidence="16">ATP-PRT</shortName>
        <shortName evidence="16">ATP-PRTase</shortName>
        <ecNumber evidence="5 16">2.4.2.17</ecNumber>
    </recommendedName>
</protein>
<dbReference type="InterPro" id="IPR011322">
    <property type="entry name" value="N-reg_PII-like_a/b"/>
</dbReference>
<keyword evidence="6 16" id="KW-0963">Cytoplasm</keyword>
<comment type="catalytic activity">
    <reaction evidence="1 16">
        <text>1-(5-phospho-beta-D-ribosyl)-ATP + diphosphate = 5-phospho-alpha-D-ribose 1-diphosphate + ATP</text>
        <dbReference type="Rhea" id="RHEA:18473"/>
        <dbReference type="ChEBI" id="CHEBI:30616"/>
        <dbReference type="ChEBI" id="CHEBI:33019"/>
        <dbReference type="ChEBI" id="CHEBI:58017"/>
        <dbReference type="ChEBI" id="CHEBI:73183"/>
        <dbReference type="EC" id="2.4.2.17"/>
    </reaction>
</comment>
<evidence type="ECO:0000256" key="11">
    <source>
        <dbReference type="ARBA" id="ARBA00022741"/>
    </source>
</evidence>
<dbReference type="EMBL" id="CP029803">
    <property type="protein sequence ID" value="AWT60854.1"/>
    <property type="molecule type" value="Genomic_DNA"/>
</dbReference>
<dbReference type="GO" id="GO:0003879">
    <property type="term" value="F:ATP phosphoribosyltransferase activity"/>
    <property type="evidence" value="ECO:0007669"/>
    <property type="project" value="UniProtKB-UniRule"/>
</dbReference>
<dbReference type="InterPro" id="IPR013115">
    <property type="entry name" value="HisG_C"/>
</dbReference>
<dbReference type="InterPro" id="IPR020621">
    <property type="entry name" value="ATP-PRT_HisG_long"/>
</dbReference>
<keyword evidence="7 16" id="KW-0028">Amino-acid biosynthesis</keyword>
<keyword evidence="9 16" id="KW-0808">Transferase</keyword>
<reference evidence="19 20" key="1">
    <citation type="submission" date="2018-06" db="EMBL/GenBank/DDBJ databases">
        <title>Draft Genome Sequence of a Novel Marine Bacterium Related to the Verrucomicrobia.</title>
        <authorList>
            <person name="Vosseberg J."/>
            <person name="Martijn J."/>
            <person name="Ettema T.J.G."/>
        </authorList>
    </citation>
    <scope>NUCLEOTIDE SEQUENCE [LARGE SCALE GENOMIC DNA]</scope>
    <source>
        <strain evidence="19">TARA_B100001123</strain>
    </source>
</reference>
<evidence type="ECO:0000256" key="15">
    <source>
        <dbReference type="ARBA" id="ARBA00024861"/>
    </source>
</evidence>
<evidence type="ECO:0000256" key="1">
    <source>
        <dbReference type="ARBA" id="ARBA00000915"/>
    </source>
</evidence>
<dbReference type="Pfam" id="PF08029">
    <property type="entry name" value="HisG_C"/>
    <property type="match status" value="1"/>
</dbReference>
<keyword evidence="11 16" id="KW-0547">Nucleotide-binding</keyword>
<evidence type="ECO:0000256" key="10">
    <source>
        <dbReference type="ARBA" id="ARBA00022723"/>
    </source>
</evidence>
<comment type="activity regulation">
    <text evidence="16">Feedback inhibited by histidine.</text>
</comment>
<dbReference type="InterPro" id="IPR001348">
    <property type="entry name" value="ATP_PRibTrfase_HisG"/>
</dbReference>
<feature type="domain" description="ATP phosphoribosyltransferase catalytic" evidence="17">
    <location>
        <begin position="54"/>
        <end position="213"/>
    </location>
</feature>
<evidence type="ECO:0000256" key="12">
    <source>
        <dbReference type="ARBA" id="ARBA00022840"/>
    </source>
</evidence>
<evidence type="ECO:0000256" key="2">
    <source>
        <dbReference type="ARBA" id="ARBA00004496"/>
    </source>
</evidence>
<dbReference type="NCBIfam" id="TIGR03455">
    <property type="entry name" value="HisG_C-term"/>
    <property type="match status" value="1"/>
</dbReference>
<evidence type="ECO:0000256" key="7">
    <source>
        <dbReference type="ARBA" id="ARBA00022605"/>
    </source>
</evidence>
<evidence type="ECO:0000256" key="3">
    <source>
        <dbReference type="ARBA" id="ARBA00004667"/>
    </source>
</evidence>
<dbReference type="PANTHER" id="PTHR21403">
    <property type="entry name" value="ATP PHOSPHORIBOSYLTRANSFERASE ATP-PRTASE"/>
    <property type="match status" value="1"/>
</dbReference>
<dbReference type="KEGG" id="mtar:DF168_02078"/>
<proteinExistence type="inferred from homology"/>
<evidence type="ECO:0000313" key="20">
    <source>
        <dbReference type="Proteomes" id="UP000247465"/>
    </source>
</evidence>
<keyword evidence="14 16" id="KW-0368">Histidine biosynthesis</keyword>
<sequence length="294" mass="32585">MTEGQFRLKIGLPSGSLEKATLALFAKAGWKVSASARSYKPAIDDPELEGHFLRSQEISMNVEMGHFDCGLCGHDWIVENGSDVVEVCELPYSKASNRSSRWVLVVPESSGIRDIEDLKGKRIATELVGVTQRYLETKGIEAKVEFSWGATEGKVPDLVDAIVDITETGASIRANQLRIVETLLETSTRVIANRESWKDRKKRDKIETIALLLKAALEAEDKVGLKLNCRKSNLDSILKNLPALRNPTVNQLADPEWVALETIIDETIVREIIPVLKSNGAEGIIEYALNKVIY</sequence>
<dbReference type="GO" id="GO:0005524">
    <property type="term" value="F:ATP binding"/>
    <property type="evidence" value="ECO:0007669"/>
    <property type="project" value="UniProtKB-KW"/>
</dbReference>
<dbReference type="Gene3D" id="3.40.190.10">
    <property type="entry name" value="Periplasmic binding protein-like II"/>
    <property type="match status" value="2"/>
</dbReference>
<name>A0A2Z4AK58_9BACT</name>
<evidence type="ECO:0000256" key="9">
    <source>
        <dbReference type="ARBA" id="ARBA00022679"/>
    </source>
</evidence>
<evidence type="ECO:0000256" key="16">
    <source>
        <dbReference type="HAMAP-Rule" id="MF_00079"/>
    </source>
</evidence>
<dbReference type="InterPro" id="IPR013820">
    <property type="entry name" value="ATP_PRibTrfase_cat"/>
</dbReference>
<comment type="subcellular location">
    <subcellularLocation>
        <location evidence="2 16">Cytoplasm</location>
    </subcellularLocation>
</comment>
<keyword evidence="13 16" id="KW-0460">Magnesium</keyword>
<dbReference type="HAMAP" id="MF_00079">
    <property type="entry name" value="HisG_Long"/>
    <property type="match status" value="1"/>
</dbReference>
<dbReference type="AlphaFoldDB" id="A0A2Z4AK58"/>
<dbReference type="SUPFAM" id="SSF54913">
    <property type="entry name" value="GlnB-like"/>
    <property type="match status" value="1"/>
</dbReference>
<accession>A0A2Z4AK58</accession>
<dbReference type="NCBIfam" id="TIGR00070">
    <property type="entry name" value="hisG"/>
    <property type="match status" value="1"/>
</dbReference>
<comment type="similarity">
    <text evidence="4 16">Belongs to the ATP phosphoribosyltransferase family. Long subfamily.</text>
</comment>
<evidence type="ECO:0000256" key="13">
    <source>
        <dbReference type="ARBA" id="ARBA00022842"/>
    </source>
</evidence>
<comment type="cofactor">
    <cofactor evidence="16">
        <name>Mg(2+)</name>
        <dbReference type="ChEBI" id="CHEBI:18420"/>
    </cofactor>
</comment>
<dbReference type="Proteomes" id="UP000247465">
    <property type="component" value="Chromosome"/>
</dbReference>
<feature type="domain" description="Histidine biosynthesis HisG C-terminal" evidence="18">
    <location>
        <begin position="219"/>
        <end position="291"/>
    </location>
</feature>
<dbReference type="GO" id="GO:0000105">
    <property type="term" value="P:L-histidine biosynthetic process"/>
    <property type="evidence" value="ECO:0007669"/>
    <property type="project" value="UniProtKB-UniRule"/>
</dbReference>